<dbReference type="Gene3D" id="3.20.20.80">
    <property type="entry name" value="Glycosidases"/>
    <property type="match status" value="1"/>
</dbReference>
<evidence type="ECO:0000256" key="4">
    <source>
        <dbReference type="ARBA" id="ARBA00022729"/>
    </source>
</evidence>
<reference evidence="11 12" key="1">
    <citation type="submission" date="2021-03" db="EMBL/GenBank/DDBJ databases">
        <title>Metabolic Capacity of the Antarctic Cyanobacterium Phormidium pseudopriestleyi that Sustains Oxygenic Photosynthesis in the Presence of Hydrogen Sulfide.</title>
        <authorList>
            <person name="Lumian J.E."/>
            <person name="Jungblut A.D."/>
            <person name="Dillon M.L."/>
            <person name="Hawes I."/>
            <person name="Doran P.T."/>
            <person name="Mackey T.J."/>
            <person name="Dick G.J."/>
            <person name="Grettenberger C.L."/>
            <person name="Sumner D.Y."/>
        </authorList>
    </citation>
    <scope>NUCLEOTIDE SEQUENCE [LARGE SCALE GENOMIC DNA]</scope>
    <source>
        <strain evidence="11 12">FRX01</strain>
    </source>
</reference>
<keyword evidence="5 9" id="KW-0378">Hydrolase</keyword>
<dbReference type="SUPFAM" id="SSF51445">
    <property type="entry name" value="(Trans)glycosidases"/>
    <property type="match status" value="1"/>
</dbReference>
<keyword evidence="4" id="KW-0732">Signal</keyword>
<evidence type="ECO:0000256" key="9">
    <source>
        <dbReference type="RuleBase" id="RU361174"/>
    </source>
</evidence>
<organism evidence="11 12">
    <name type="scientific">Phormidium pseudopriestleyi FRX01</name>
    <dbReference type="NCBI Taxonomy" id="1759528"/>
    <lineage>
        <taxon>Bacteria</taxon>
        <taxon>Bacillati</taxon>
        <taxon>Cyanobacteriota</taxon>
        <taxon>Cyanophyceae</taxon>
        <taxon>Oscillatoriophycideae</taxon>
        <taxon>Oscillatoriales</taxon>
        <taxon>Oscillatoriaceae</taxon>
        <taxon>Phormidium</taxon>
    </lineage>
</organism>
<dbReference type="PRINTS" id="PR00134">
    <property type="entry name" value="GLHYDRLASE10"/>
</dbReference>
<dbReference type="RefSeq" id="WP_207089189.1">
    <property type="nucleotide sequence ID" value="NZ_JAFLQW010000447.1"/>
</dbReference>
<dbReference type="EC" id="3.2.1.8" evidence="9"/>
<evidence type="ECO:0000256" key="8">
    <source>
        <dbReference type="ARBA" id="ARBA00023326"/>
    </source>
</evidence>
<dbReference type="InterPro" id="IPR001000">
    <property type="entry name" value="GH10_dom"/>
</dbReference>
<evidence type="ECO:0000256" key="2">
    <source>
        <dbReference type="ARBA" id="ARBA00007495"/>
    </source>
</evidence>
<evidence type="ECO:0000313" key="12">
    <source>
        <dbReference type="Proteomes" id="UP000664844"/>
    </source>
</evidence>
<evidence type="ECO:0000256" key="7">
    <source>
        <dbReference type="ARBA" id="ARBA00023295"/>
    </source>
</evidence>
<evidence type="ECO:0000256" key="3">
    <source>
        <dbReference type="ARBA" id="ARBA00022651"/>
    </source>
</evidence>
<keyword evidence="7 9" id="KW-0326">Glycosidase</keyword>
<dbReference type="PANTHER" id="PTHR31490:SF88">
    <property type="entry name" value="BETA-XYLANASE"/>
    <property type="match status" value="1"/>
</dbReference>
<accession>A0ABS3FUC5</accession>
<evidence type="ECO:0000256" key="6">
    <source>
        <dbReference type="ARBA" id="ARBA00023277"/>
    </source>
</evidence>
<dbReference type="InterPro" id="IPR017853">
    <property type="entry name" value="GH"/>
</dbReference>
<evidence type="ECO:0000256" key="1">
    <source>
        <dbReference type="ARBA" id="ARBA00000681"/>
    </source>
</evidence>
<dbReference type="PANTHER" id="PTHR31490">
    <property type="entry name" value="GLYCOSYL HYDROLASE"/>
    <property type="match status" value="1"/>
</dbReference>
<dbReference type="InterPro" id="IPR044846">
    <property type="entry name" value="GH10"/>
</dbReference>
<evidence type="ECO:0000256" key="5">
    <source>
        <dbReference type="ARBA" id="ARBA00022801"/>
    </source>
</evidence>
<proteinExistence type="inferred from homology"/>
<name>A0ABS3FUC5_9CYAN</name>
<comment type="caution">
    <text evidence="11">The sequence shown here is derived from an EMBL/GenBank/DDBJ whole genome shotgun (WGS) entry which is preliminary data.</text>
</comment>
<keyword evidence="6 9" id="KW-0119">Carbohydrate metabolism</keyword>
<comment type="catalytic activity">
    <reaction evidence="1 9">
        <text>Endohydrolysis of (1-&gt;4)-beta-D-xylosidic linkages in xylans.</text>
        <dbReference type="EC" id="3.2.1.8"/>
    </reaction>
</comment>
<keyword evidence="8 9" id="KW-0624">Polysaccharide degradation</keyword>
<comment type="similarity">
    <text evidence="2 9">Belongs to the glycosyl hydrolase 10 (cellulase F) family.</text>
</comment>
<dbReference type="PROSITE" id="PS51760">
    <property type="entry name" value="GH10_2"/>
    <property type="match status" value="1"/>
</dbReference>
<sequence>MSLKPLIPSSLKLGTGEDFKALSQDERWQHLLTENFNLLTPTNSLKLGRVAKKTHSLDFNEADWFVDFADKKNLIVRGHLMVSGRSIPEWLKDMESRQFSATIKDYIVQTMRRYPKIIDWDVGGEAFEDNGNLRATILSYHLGANWIQLCLLWAKEARPDARLFYSEFKINRLTKQKSVLKLIEYCRVESIPLDGISVQLHHNVAGTLKLLGLKGFLRKIQDRKLVTQFTEISLWNHSPSPVRVELRAHAIAFNELLRMALVMGIDTFNVWGATDRYAWRLDERSPFLFDSEY</sequence>
<dbReference type="SMART" id="SM00633">
    <property type="entry name" value="Glyco_10"/>
    <property type="match status" value="1"/>
</dbReference>
<evidence type="ECO:0000259" key="10">
    <source>
        <dbReference type="PROSITE" id="PS51760"/>
    </source>
</evidence>
<gene>
    <name evidence="11" type="ORF">J0895_16775</name>
</gene>
<evidence type="ECO:0000313" key="11">
    <source>
        <dbReference type="EMBL" id="MBO0350715.1"/>
    </source>
</evidence>
<dbReference type="EMBL" id="JAFLQW010000447">
    <property type="protein sequence ID" value="MBO0350715.1"/>
    <property type="molecule type" value="Genomic_DNA"/>
</dbReference>
<keyword evidence="12" id="KW-1185">Reference proteome</keyword>
<keyword evidence="3" id="KW-0858">Xylan degradation</keyword>
<dbReference type="Pfam" id="PF00331">
    <property type="entry name" value="Glyco_hydro_10"/>
    <property type="match status" value="1"/>
</dbReference>
<feature type="domain" description="GH10" evidence="10">
    <location>
        <begin position="1"/>
        <end position="293"/>
    </location>
</feature>
<dbReference type="Proteomes" id="UP000664844">
    <property type="component" value="Unassembled WGS sequence"/>
</dbReference>
<protein>
    <recommendedName>
        <fullName evidence="9">Beta-xylanase</fullName>
        <ecNumber evidence="9">3.2.1.8</ecNumber>
    </recommendedName>
</protein>